<feature type="compositionally biased region" description="Polar residues" evidence="1">
    <location>
        <begin position="345"/>
        <end position="356"/>
    </location>
</feature>
<feature type="compositionally biased region" description="Basic and acidic residues" evidence="1">
    <location>
        <begin position="678"/>
        <end position="688"/>
    </location>
</feature>
<evidence type="ECO:0000313" key="3">
    <source>
        <dbReference type="EMBL" id="RXW18970.1"/>
    </source>
</evidence>
<feature type="compositionally biased region" description="Basic and acidic residues" evidence="1">
    <location>
        <begin position="305"/>
        <end position="318"/>
    </location>
</feature>
<evidence type="ECO:0000313" key="4">
    <source>
        <dbReference type="Proteomes" id="UP000290288"/>
    </source>
</evidence>
<feature type="compositionally biased region" description="Polar residues" evidence="1">
    <location>
        <begin position="468"/>
        <end position="489"/>
    </location>
</feature>
<dbReference type="OrthoDB" id="435460at2759"/>
<dbReference type="EMBL" id="SDEE01000229">
    <property type="protein sequence ID" value="RXW18970.1"/>
    <property type="molecule type" value="Genomic_DNA"/>
</dbReference>
<feature type="compositionally biased region" description="Basic and acidic residues" evidence="1">
    <location>
        <begin position="359"/>
        <end position="369"/>
    </location>
</feature>
<dbReference type="Pfam" id="PF08914">
    <property type="entry name" value="Myb_Rap1"/>
    <property type="match status" value="1"/>
</dbReference>
<feature type="compositionally biased region" description="Acidic residues" evidence="1">
    <location>
        <begin position="620"/>
        <end position="639"/>
    </location>
</feature>
<feature type="region of interest" description="Disordered" evidence="1">
    <location>
        <begin position="528"/>
        <end position="696"/>
    </location>
</feature>
<name>A0A4Q2DGJ8_9AGAR</name>
<organism evidence="3 4">
    <name type="scientific">Candolleomyces aberdarensis</name>
    <dbReference type="NCBI Taxonomy" id="2316362"/>
    <lineage>
        <taxon>Eukaryota</taxon>
        <taxon>Fungi</taxon>
        <taxon>Dikarya</taxon>
        <taxon>Basidiomycota</taxon>
        <taxon>Agaricomycotina</taxon>
        <taxon>Agaricomycetes</taxon>
        <taxon>Agaricomycetidae</taxon>
        <taxon>Agaricales</taxon>
        <taxon>Agaricineae</taxon>
        <taxon>Psathyrellaceae</taxon>
        <taxon>Candolleomyces</taxon>
    </lineage>
</organism>
<protein>
    <recommendedName>
        <fullName evidence="2">TERF2-interacting telomeric protein 1 Myb domain-containing protein</fullName>
    </recommendedName>
</protein>
<dbReference type="SUPFAM" id="SSF46689">
    <property type="entry name" value="Homeodomain-like"/>
    <property type="match status" value="1"/>
</dbReference>
<feature type="compositionally biased region" description="Basic and acidic residues" evidence="1">
    <location>
        <begin position="458"/>
        <end position="467"/>
    </location>
</feature>
<feature type="region of interest" description="Disordered" evidence="1">
    <location>
        <begin position="215"/>
        <end position="489"/>
    </location>
</feature>
<feature type="compositionally biased region" description="Acidic residues" evidence="1">
    <location>
        <begin position="529"/>
        <end position="543"/>
    </location>
</feature>
<sequence length="859" mass="96625">MPDNARRRPLLIHKDTGTPVKFFLDATISRDIKEYWTDRIDRYGGEVVNKDHNAEIVLISKTADRRKRQLAYAANPDARKRNISVQYLAFLEQCIRDRMFGIPEERLKGMSGQIGVRKRTDYTQEDDENLARYIAAALPERVSGGRLGNNPYIALCALGETDKDYEWANRHTWQSWRNRYKQKPEKIDKLIASFVPTMNPKRMNRWGEDRRVNKVYVKEEQEDDEDEDRDNENEPEQEEGGVNAKRGNRSDSDRSRSPPRSGKRRRSSGSSHRDDRQDSAGEGDEHERGRGGSPAGEPRSPPASDHGRRSAEQDDWDHQYNAGAFDNPGNPAAGLPTPQRRARFATSSPKNAQSVEPKSPPDLRGRRYSFEATPQKQPRPNPAGPSGGGPKVAKRSVRVAAGGFPEANTGSEEEEDGSTSDVDVSHSLFSEDDSQADEGPTFFDDGQDPASRTTATTSEHHISHEKTLVNSAPSFFKGQQQLDQKLSTTRLSSVSGANVAQEEVQQEYEVEVKEEIKVERMEVELVDVSMEEPEHIEEEEEAAEPVLPKPELSDDPVEEPIAQTARKRRRRTEQTQKAERVLPYRMTRSRSRSVEPEFASLPLQGSSRRKGKGKARVVEPEEVIEEEELFLEDEEDDDFMQPAEPQPETLADEEDVVNLVTNISNATSAGLESSATLSRHESDSHSDDAQTLERMAAQHYERADPVVRKGPRQSDALLQTFNDQMKRNARPRPSLPNPMMLTMTAKKLQAEPSRAVRASSHQRASTSASAPGKRPWKAPQTPTPVINMGPPSRMRAVSAASSSNETTESIPVAGTRAEAYKRRLEEEQKHTPYTPPSGTRASMYLQQQQEVRRSRRQRT</sequence>
<dbReference type="AlphaFoldDB" id="A0A4Q2DGJ8"/>
<feature type="compositionally biased region" description="Basic and acidic residues" evidence="1">
    <location>
        <begin position="572"/>
        <end position="582"/>
    </location>
</feature>
<dbReference type="InterPro" id="IPR015010">
    <property type="entry name" value="TERF2IP_Myb"/>
</dbReference>
<feature type="compositionally biased region" description="Low complexity" evidence="1">
    <location>
        <begin position="796"/>
        <end position="809"/>
    </location>
</feature>
<dbReference type="CDD" id="cd11655">
    <property type="entry name" value="rap1_myb-like"/>
    <property type="match status" value="1"/>
</dbReference>
<proteinExistence type="predicted"/>
<dbReference type="Gene3D" id="1.10.10.60">
    <property type="entry name" value="Homeodomain-like"/>
    <property type="match status" value="1"/>
</dbReference>
<dbReference type="InterPro" id="IPR009057">
    <property type="entry name" value="Homeodomain-like_sf"/>
</dbReference>
<feature type="compositionally biased region" description="Acidic residues" evidence="1">
    <location>
        <begin position="220"/>
        <end position="239"/>
    </location>
</feature>
<feature type="compositionally biased region" description="Polar residues" evidence="1">
    <location>
        <begin position="659"/>
        <end position="677"/>
    </location>
</feature>
<comment type="caution">
    <text evidence="3">The sequence shown here is derived from an EMBL/GenBank/DDBJ whole genome shotgun (WGS) entry which is preliminary data.</text>
</comment>
<feature type="region of interest" description="Disordered" evidence="1">
    <location>
        <begin position="747"/>
        <end position="859"/>
    </location>
</feature>
<feature type="compositionally biased region" description="Basic and acidic residues" evidence="1">
    <location>
        <begin position="818"/>
        <end position="830"/>
    </location>
</feature>
<feature type="compositionally biased region" description="Polar residues" evidence="1">
    <location>
        <begin position="759"/>
        <end position="769"/>
    </location>
</feature>
<evidence type="ECO:0000259" key="2">
    <source>
        <dbReference type="Pfam" id="PF08914"/>
    </source>
</evidence>
<dbReference type="STRING" id="2316362.A0A4Q2DGJ8"/>
<feature type="compositionally biased region" description="Basic and acidic residues" evidence="1">
    <location>
        <begin position="271"/>
        <end position="290"/>
    </location>
</feature>
<feature type="domain" description="TERF2-interacting telomeric protein 1 Myb" evidence="2">
    <location>
        <begin position="122"/>
        <end position="183"/>
    </location>
</feature>
<keyword evidence="4" id="KW-1185">Reference proteome</keyword>
<accession>A0A4Q2DGJ8</accession>
<dbReference type="Proteomes" id="UP000290288">
    <property type="component" value="Unassembled WGS sequence"/>
</dbReference>
<evidence type="ECO:0000256" key="1">
    <source>
        <dbReference type="SAM" id="MobiDB-lite"/>
    </source>
</evidence>
<gene>
    <name evidence="3" type="ORF">EST38_g6880</name>
</gene>
<reference evidence="3 4" key="1">
    <citation type="submission" date="2019-01" db="EMBL/GenBank/DDBJ databases">
        <title>Draft genome sequence of Psathyrella aberdarensis IHI B618.</title>
        <authorList>
            <person name="Buettner E."/>
            <person name="Kellner H."/>
        </authorList>
    </citation>
    <scope>NUCLEOTIDE SEQUENCE [LARGE SCALE GENOMIC DNA]</scope>
    <source>
        <strain evidence="3 4">IHI B618</strain>
    </source>
</reference>